<dbReference type="AlphaFoldDB" id="I3CG19"/>
<keyword evidence="1" id="KW-0694">RNA-binding</keyword>
<dbReference type="NCBIfam" id="TIGR02383">
    <property type="entry name" value="Hfq"/>
    <property type="match status" value="1"/>
</dbReference>
<accession>I3CG19</accession>
<dbReference type="PANTHER" id="PTHR34772:SF1">
    <property type="entry name" value="RNA-BINDING PROTEIN HFQ"/>
    <property type="match status" value="1"/>
</dbReference>
<dbReference type="eggNOG" id="COG1923">
    <property type="taxonomic scope" value="Bacteria"/>
</dbReference>
<dbReference type="InterPro" id="IPR005001">
    <property type="entry name" value="Hfq"/>
</dbReference>
<dbReference type="InterPro" id="IPR010920">
    <property type="entry name" value="LSM_dom_sf"/>
</dbReference>
<dbReference type="STRING" id="395493.BegalDRAFT_1684"/>
<reference evidence="5 6" key="1">
    <citation type="submission" date="2011-11" db="EMBL/GenBank/DDBJ databases">
        <title>Improved High-Quality Draft sequence of Beggiatoa alba B18lD.</title>
        <authorList>
            <consortium name="US DOE Joint Genome Institute"/>
            <person name="Lucas S."/>
            <person name="Han J."/>
            <person name="Lapidus A."/>
            <person name="Cheng J.-F."/>
            <person name="Goodwin L."/>
            <person name="Pitluck S."/>
            <person name="Peters L."/>
            <person name="Mikhailova N."/>
            <person name="Held B."/>
            <person name="Detter J.C."/>
            <person name="Han C."/>
            <person name="Tapia R."/>
            <person name="Land M."/>
            <person name="Hauser L."/>
            <person name="Kyrpides N."/>
            <person name="Ivanova N."/>
            <person name="Pagani I."/>
            <person name="Samuel K."/>
            <person name="Teske A."/>
            <person name="Mueller J."/>
            <person name="Woyke T."/>
        </authorList>
    </citation>
    <scope>NUCLEOTIDE SEQUENCE [LARGE SCALE GENOMIC DNA]</scope>
    <source>
        <strain evidence="5 6">B18LD</strain>
    </source>
</reference>
<dbReference type="GO" id="GO:0006355">
    <property type="term" value="P:regulation of DNA-templated transcription"/>
    <property type="evidence" value="ECO:0007669"/>
    <property type="project" value="InterPro"/>
</dbReference>
<dbReference type="GO" id="GO:0045974">
    <property type="term" value="P:regulation of translation, ncRNA-mediated"/>
    <property type="evidence" value="ECO:0007669"/>
    <property type="project" value="TreeGrafter"/>
</dbReference>
<dbReference type="PANTHER" id="PTHR34772">
    <property type="entry name" value="RNA-BINDING PROTEIN HFQ"/>
    <property type="match status" value="1"/>
</dbReference>
<keyword evidence="2" id="KW-0346">Stress response</keyword>
<dbReference type="HOGENOM" id="CLU_113688_2_0_6"/>
<name>I3CG19_9GAMM</name>
<dbReference type="GO" id="GO:0003723">
    <property type="term" value="F:RNA binding"/>
    <property type="evidence" value="ECO:0007669"/>
    <property type="project" value="UniProtKB-KW"/>
</dbReference>
<dbReference type="GO" id="GO:0005829">
    <property type="term" value="C:cytosol"/>
    <property type="evidence" value="ECO:0007669"/>
    <property type="project" value="TreeGrafter"/>
</dbReference>
<dbReference type="Proteomes" id="UP000005744">
    <property type="component" value="Unassembled WGS sequence"/>
</dbReference>
<evidence type="ECO:0000256" key="1">
    <source>
        <dbReference type="ARBA" id="ARBA00022884"/>
    </source>
</evidence>
<evidence type="ECO:0000313" key="5">
    <source>
        <dbReference type="EMBL" id="EIJ42562.1"/>
    </source>
</evidence>
<dbReference type="CDD" id="cd01716">
    <property type="entry name" value="Hfq"/>
    <property type="match status" value="1"/>
</dbReference>
<dbReference type="PROSITE" id="PS52002">
    <property type="entry name" value="SM"/>
    <property type="match status" value="1"/>
</dbReference>
<dbReference type="Gene3D" id="2.30.30.100">
    <property type="match status" value="1"/>
</dbReference>
<feature type="domain" description="Sm" evidence="4">
    <location>
        <begin position="14"/>
        <end position="76"/>
    </location>
</feature>
<dbReference type="SUPFAM" id="SSF50182">
    <property type="entry name" value="Sm-like ribonucleoproteins"/>
    <property type="match status" value="1"/>
</dbReference>
<evidence type="ECO:0000259" key="4">
    <source>
        <dbReference type="PROSITE" id="PS52002"/>
    </source>
</evidence>
<dbReference type="InterPro" id="IPR047575">
    <property type="entry name" value="Sm"/>
</dbReference>
<feature type="compositionally biased region" description="Gly residues" evidence="3">
    <location>
        <begin position="88"/>
        <end position="101"/>
    </location>
</feature>
<evidence type="ECO:0000256" key="3">
    <source>
        <dbReference type="SAM" id="MobiDB-lite"/>
    </source>
</evidence>
<dbReference type="EMBL" id="JH600070">
    <property type="protein sequence ID" value="EIJ42562.1"/>
    <property type="molecule type" value="Genomic_DNA"/>
</dbReference>
<sequence length="101" mass="10841">MTNNNPDKSMQLQDGLLKTLCDGKVMVSIYLTNGIRLSGRINTYDRYCIVLDNDSHTASQVVYKHAISTISPQQAGDEKHTGHNTGHGSHGGGHGSHGSHG</sequence>
<proteinExistence type="predicted"/>
<dbReference type="Pfam" id="PF17209">
    <property type="entry name" value="Hfq"/>
    <property type="match status" value="1"/>
</dbReference>
<dbReference type="GO" id="GO:0043487">
    <property type="term" value="P:regulation of RNA stability"/>
    <property type="evidence" value="ECO:0007669"/>
    <property type="project" value="TreeGrafter"/>
</dbReference>
<evidence type="ECO:0000313" key="6">
    <source>
        <dbReference type="Proteomes" id="UP000005744"/>
    </source>
</evidence>
<gene>
    <name evidence="5" type="ORF">BegalDRAFT_1684</name>
</gene>
<evidence type="ECO:0000256" key="2">
    <source>
        <dbReference type="ARBA" id="ARBA00023016"/>
    </source>
</evidence>
<feature type="region of interest" description="Disordered" evidence="3">
    <location>
        <begin position="71"/>
        <end position="101"/>
    </location>
</feature>
<organism evidence="5 6">
    <name type="scientific">Beggiatoa alba B18LD</name>
    <dbReference type="NCBI Taxonomy" id="395493"/>
    <lineage>
        <taxon>Bacteria</taxon>
        <taxon>Pseudomonadati</taxon>
        <taxon>Pseudomonadota</taxon>
        <taxon>Gammaproteobacteria</taxon>
        <taxon>Thiotrichales</taxon>
        <taxon>Thiotrichaceae</taxon>
        <taxon>Beggiatoa</taxon>
    </lineage>
</organism>
<keyword evidence="6" id="KW-1185">Reference proteome</keyword>
<protein>
    <submittedName>
        <fullName evidence="5">RNA chaperone Hfq</fullName>
    </submittedName>
</protein>